<evidence type="ECO:0000313" key="2">
    <source>
        <dbReference type="Proteomes" id="UP001154282"/>
    </source>
</evidence>
<proteinExistence type="predicted"/>
<gene>
    <name evidence="1" type="ORF">LITE_LOCUS47542</name>
</gene>
<evidence type="ECO:0000313" key="1">
    <source>
        <dbReference type="EMBL" id="CAI0555259.1"/>
    </source>
</evidence>
<dbReference type="EMBL" id="CAMGYJ010000010">
    <property type="protein sequence ID" value="CAI0555259.1"/>
    <property type="molecule type" value="Genomic_DNA"/>
</dbReference>
<sequence length="45" mass="4884">MVVRSQRQPILVATTRLATTAVTVLDEASPAWNKGVKAELEELSC</sequence>
<reference evidence="1" key="1">
    <citation type="submission" date="2022-08" db="EMBL/GenBank/DDBJ databases">
        <authorList>
            <person name="Gutierrez-Valencia J."/>
        </authorList>
    </citation>
    <scope>NUCLEOTIDE SEQUENCE</scope>
</reference>
<dbReference type="Proteomes" id="UP001154282">
    <property type="component" value="Unassembled WGS sequence"/>
</dbReference>
<organism evidence="1 2">
    <name type="scientific">Linum tenue</name>
    <dbReference type="NCBI Taxonomy" id="586396"/>
    <lineage>
        <taxon>Eukaryota</taxon>
        <taxon>Viridiplantae</taxon>
        <taxon>Streptophyta</taxon>
        <taxon>Embryophyta</taxon>
        <taxon>Tracheophyta</taxon>
        <taxon>Spermatophyta</taxon>
        <taxon>Magnoliopsida</taxon>
        <taxon>eudicotyledons</taxon>
        <taxon>Gunneridae</taxon>
        <taxon>Pentapetalae</taxon>
        <taxon>rosids</taxon>
        <taxon>fabids</taxon>
        <taxon>Malpighiales</taxon>
        <taxon>Linaceae</taxon>
        <taxon>Linum</taxon>
    </lineage>
</organism>
<comment type="caution">
    <text evidence="1">The sequence shown here is derived from an EMBL/GenBank/DDBJ whole genome shotgun (WGS) entry which is preliminary data.</text>
</comment>
<protein>
    <submittedName>
        <fullName evidence="1">Uncharacterized protein</fullName>
    </submittedName>
</protein>
<accession>A0AAV0RCJ8</accession>
<name>A0AAV0RCJ8_9ROSI</name>
<dbReference type="AlphaFoldDB" id="A0AAV0RCJ8"/>
<keyword evidence="2" id="KW-1185">Reference proteome</keyword>